<feature type="signal peptide" evidence="1">
    <location>
        <begin position="1"/>
        <end position="25"/>
    </location>
</feature>
<evidence type="ECO:0000313" key="4">
    <source>
        <dbReference type="Proteomes" id="UP000013047"/>
    </source>
</evidence>
<keyword evidence="1" id="KW-0732">Signal</keyword>
<feature type="chain" id="PRO_5004129032" description="Ice-binding protein C-terminal domain-containing protein" evidence="1">
    <location>
        <begin position="26"/>
        <end position="365"/>
    </location>
</feature>
<comment type="caution">
    <text evidence="3">The sequence shown here is derived from an EMBL/GenBank/DDBJ whole genome shotgun (WGS) entry which is preliminary data.</text>
</comment>
<dbReference type="EMBL" id="AMXF01000083">
    <property type="protein sequence ID" value="ENO96777.1"/>
    <property type="molecule type" value="Genomic_DNA"/>
</dbReference>
<dbReference type="AlphaFoldDB" id="N6ZQH9"/>
<name>N6ZQH9_9RHOO</name>
<keyword evidence="4" id="KW-1185">Reference proteome</keyword>
<dbReference type="Proteomes" id="UP000013047">
    <property type="component" value="Unassembled WGS sequence"/>
</dbReference>
<protein>
    <recommendedName>
        <fullName evidence="2">Ice-binding protein C-terminal domain-containing protein</fullName>
    </recommendedName>
</protein>
<organism evidence="3 4">
    <name type="scientific">Thauera phenylacetica B4P</name>
    <dbReference type="NCBI Taxonomy" id="1234382"/>
    <lineage>
        <taxon>Bacteria</taxon>
        <taxon>Pseudomonadati</taxon>
        <taxon>Pseudomonadota</taxon>
        <taxon>Betaproteobacteria</taxon>
        <taxon>Rhodocyclales</taxon>
        <taxon>Zoogloeaceae</taxon>
        <taxon>Thauera</taxon>
    </lineage>
</organism>
<dbReference type="OrthoDB" id="5464807at2"/>
<feature type="domain" description="Ice-binding protein C-terminal" evidence="2">
    <location>
        <begin position="339"/>
        <end position="363"/>
    </location>
</feature>
<evidence type="ECO:0000259" key="2">
    <source>
        <dbReference type="Pfam" id="PF07589"/>
    </source>
</evidence>
<reference evidence="3 4" key="1">
    <citation type="submission" date="2012-09" db="EMBL/GenBank/DDBJ databases">
        <title>Draft Genome Sequences of 6 Strains from Genus Thauera.</title>
        <authorList>
            <person name="Liu B."/>
            <person name="Shapleigh J.P."/>
            <person name="Frostegard A.H."/>
        </authorList>
    </citation>
    <scope>NUCLEOTIDE SEQUENCE [LARGE SCALE GENOMIC DNA]</scope>
    <source>
        <strain evidence="3 4">B4P</strain>
    </source>
</reference>
<accession>N6ZQH9</accession>
<dbReference type="Pfam" id="PF07589">
    <property type="entry name" value="PEP-CTERM"/>
    <property type="match status" value="1"/>
</dbReference>
<gene>
    <name evidence="3" type="ORF">C667_12289</name>
</gene>
<proteinExistence type="predicted"/>
<sequence>MNIKRAMALAGLLGTGMLASAPAAALDLTCGGACPWVTYGDGNSFLLQYNAYIYNQLNGGGVGPGNPYYIDSTPGAIKDLTVIGTGTSSNPATTNTSGMDDAYPTPNSSGIPYFSTGTTADPNGANEFTGDGAGTWDVSLGALKSFMGTDNSLIFFFNNNQIKSGGAVNEGLAGWAQITLRDAAGNVIGVFDLTNQGDKFATIADGGGGTLLGDPTAYTHAGALDNPLIGTNAATDYILSGGKQCLNAGGALVSCSDPTATQSFDANLGANQAAYAIVFPELDAQLMSLFAGDITNYSMNVNLRMGCDPGIGDQADCVGRSLNNGYEQVFLSTASNLKQVPEPGVLALLGIGMIGLWGGTLRRRG</sequence>
<evidence type="ECO:0000256" key="1">
    <source>
        <dbReference type="SAM" id="SignalP"/>
    </source>
</evidence>
<dbReference type="RefSeq" id="WP_004364189.1">
    <property type="nucleotide sequence ID" value="NZ_AMXF01000083.1"/>
</dbReference>
<dbReference type="InterPro" id="IPR013424">
    <property type="entry name" value="Ice-binding_C"/>
</dbReference>
<evidence type="ECO:0000313" key="3">
    <source>
        <dbReference type="EMBL" id="ENO96777.1"/>
    </source>
</evidence>
<dbReference type="NCBIfam" id="TIGR02595">
    <property type="entry name" value="PEP_CTERM"/>
    <property type="match status" value="1"/>
</dbReference>